<comment type="subcellular location">
    <subcellularLocation>
        <location evidence="2">Cell membrane</location>
        <topology evidence="2">Single-pass type II membrane protein</topology>
    </subcellularLocation>
    <subcellularLocation>
        <location evidence="1">Cell projection</location>
        <location evidence="1">Dendrite</location>
    </subcellularLocation>
    <subcellularLocation>
        <location evidence="3">Cell projection</location>
        <location evidence="3">Dendritic spine</location>
    </subcellularLocation>
    <subcellularLocation>
        <location evidence="17">Early endosome membrane</location>
        <topology evidence="17">Single-pass type II membrane protein</topology>
    </subcellularLocation>
    <subcellularLocation>
        <location evidence="15">Postsynaptic density membrane</location>
    </subcellularLocation>
</comment>
<evidence type="ECO:0000256" key="7">
    <source>
        <dbReference type="ARBA" id="ARBA00022692"/>
    </source>
</evidence>
<dbReference type="InterPro" id="IPR007593">
    <property type="entry name" value="CD225/Dispanin_fam"/>
</dbReference>
<evidence type="ECO:0000256" key="17">
    <source>
        <dbReference type="ARBA" id="ARBA00037858"/>
    </source>
</evidence>
<comment type="subunit">
    <text evidence="18">Homodimer. Interacts with GRIA1 and GRIA2.</text>
</comment>
<dbReference type="GO" id="GO:0097091">
    <property type="term" value="P:synaptic vesicle clustering"/>
    <property type="evidence" value="ECO:0007669"/>
    <property type="project" value="TreeGrafter"/>
</dbReference>
<evidence type="ECO:0000256" key="20">
    <source>
        <dbReference type="ARBA" id="ARBA00041354"/>
    </source>
</evidence>
<evidence type="ECO:0000256" key="21">
    <source>
        <dbReference type="ARBA" id="ARBA00042246"/>
    </source>
</evidence>
<keyword evidence="13" id="KW-0628">Postsynaptic cell membrane</keyword>
<evidence type="ECO:0000256" key="19">
    <source>
        <dbReference type="ARBA" id="ARBA00040240"/>
    </source>
</evidence>
<protein>
    <recommendedName>
        <fullName evidence="19">Synapse differentiation-inducing gene protein 1</fullName>
    </recommendedName>
    <alternativeName>
        <fullName evidence="20">Dispanin subfamily C member 2</fullName>
    </alternativeName>
    <alternativeName>
        <fullName evidence="21">Transmembrane protein 90B</fullName>
    </alternativeName>
</protein>
<evidence type="ECO:0000256" key="9">
    <source>
        <dbReference type="ARBA" id="ARBA00022968"/>
    </source>
</evidence>
<dbReference type="STRING" id="885580.ENSFDAP00000008065"/>
<dbReference type="GO" id="GO:0098839">
    <property type="term" value="C:postsynaptic density membrane"/>
    <property type="evidence" value="ECO:0007669"/>
    <property type="project" value="UniProtKB-SubCell"/>
</dbReference>
<accession>A0A091EBK6</accession>
<sequence length="412" mass="45664">MDSNFTGGFLRTEDKSSLLEKWKNEKIPVPLRVLRQQRTLVPRGWAQYVTTFKDAHRQWVPEQENILASPVDCEDLSELMTVLVSTVRCKVINLPRDAIALAAGTGLGAVSSSTRHPELPFSVRASAQATSPLHIRYSEKWVPRGKCDLHVLRSPMPGEEASTMDGPAGLKGELTCSKVLDTGPRNGLINTRNFTAESRDGLVSVYPTPQYQSHRSMDSGGKESAQQLLDPNALQKSVESRYRPNLILYSEGVLRSWGDGVATDCCETTFIEDRSPTKDSLEYPDGKFLDLSPDDIKIHTLSYDVEEEELQELESDYSSDTESEDNFLMMPPRDHLGLSVFSMLCCFWPLGIAAFYLSHETNKAVAQGDFHQASTSSRRALFLAVLSITIGTGIYVGVAVALIAYLSKNNHL</sequence>
<evidence type="ECO:0000256" key="10">
    <source>
        <dbReference type="ARBA" id="ARBA00022989"/>
    </source>
</evidence>
<keyword evidence="14" id="KW-0966">Cell projection</keyword>
<dbReference type="PANTHER" id="PTHR14768">
    <property type="entry name" value="UPF0338 PROTEIN"/>
    <property type="match status" value="1"/>
</dbReference>
<evidence type="ECO:0000256" key="3">
    <source>
        <dbReference type="ARBA" id="ARBA00004552"/>
    </source>
</evidence>
<reference evidence="24 25" key="1">
    <citation type="submission" date="2013-11" db="EMBL/GenBank/DDBJ databases">
        <title>The Damaraland mole rat (Fukomys damarensis) genome and evolution of African mole rats.</title>
        <authorList>
            <person name="Gladyshev V.N."/>
            <person name="Fang X."/>
        </authorList>
    </citation>
    <scope>NUCLEOTIDE SEQUENCE [LARGE SCALE GENOMIC DNA]</scope>
    <source>
        <tissue evidence="24">Liver</tissue>
    </source>
</reference>
<keyword evidence="6" id="KW-0597">Phosphoprotein</keyword>
<keyword evidence="12 23" id="KW-0472">Membrane</keyword>
<keyword evidence="25" id="KW-1185">Reference proteome</keyword>
<evidence type="ECO:0000256" key="4">
    <source>
        <dbReference type="ARBA" id="ARBA00006843"/>
    </source>
</evidence>
<keyword evidence="8" id="KW-0967">Endosome</keyword>
<keyword evidence="11" id="KW-0770">Synapse</keyword>
<keyword evidence="22" id="KW-0175">Coiled coil</keyword>
<keyword evidence="10 23" id="KW-1133">Transmembrane helix</keyword>
<evidence type="ECO:0000256" key="16">
    <source>
        <dbReference type="ARBA" id="ARBA00037790"/>
    </source>
</evidence>
<evidence type="ECO:0000256" key="11">
    <source>
        <dbReference type="ARBA" id="ARBA00023018"/>
    </source>
</evidence>
<evidence type="ECO:0000256" key="2">
    <source>
        <dbReference type="ARBA" id="ARBA00004401"/>
    </source>
</evidence>
<dbReference type="GO" id="GO:0051965">
    <property type="term" value="P:positive regulation of synapse assembly"/>
    <property type="evidence" value="ECO:0007669"/>
    <property type="project" value="TreeGrafter"/>
</dbReference>
<evidence type="ECO:0000256" key="23">
    <source>
        <dbReference type="SAM" id="Phobius"/>
    </source>
</evidence>
<feature type="transmembrane region" description="Helical" evidence="23">
    <location>
        <begin position="336"/>
        <end position="359"/>
    </location>
</feature>
<dbReference type="EMBL" id="KN122135">
    <property type="protein sequence ID" value="KFO32656.1"/>
    <property type="molecule type" value="Genomic_DNA"/>
</dbReference>
<dbReference type="GO" id="GO:0043197">
    <property type="term" value="C:dendritic spine"/>
    <property type="evidence" value="ECO:0007669"/>
    <property type="project" value="UniProtKB-SubCell"/>
</dbReference>
<name>A0A091EBK6_FUKDA</name>
<evidence type="ECO:0000256" key="22">
    <source>
        <dbReference type="SAM" id="Coils"/>
    </source>
</evidence>
<comment type="function">
    <text evidence="16">May regulate AMPA receptor content at nascent synapses, and have a role in postsynaptic development and maturation.</text>
</comment>
<comment type="similarity">
    <text evidence="4">Belongs to the CD225/Dispanin family.</text>
</comment>
<proteinExistence type="inferred from homology"/>
<dbReference type="PANTHER" id="PTHR14768:SF3">
    <property type="entry name" value="SYNAPSE DIFFERENTIATION-INDUCING GENE PROTEIN 1"/>
    <property type="match status" value="1"/>
</dbReference>
<evidence type="ECO:0000256" key="18">
    <source>
        <dbReference type="ARBA" id="ARBA00038680"/>
    </source>
</evidence>
<evidence type="ECO:0000256" key="6">
    <source>
        <dbReference type="ARBA" id="ARBA00022553"/>
    </source>
</evidence>
<dbReference type="Proteomes" id="UP000028990">
    <property type="component" value="Unassembled WGS sequence"/>
</dbReference>
<dbReference type="eggNOG" id="ENOG502QQXK">
    <property type="taxonomic scope" value="Eukaryota"/>
</dbReference>
<evidence type="ECO:0000256" key="5">
    <source>
        <dbReference type="ARBA" id="ARBA00022475"/>
    </source>
</evidence>
<evidence type="ECO:0000313" key="24">
    <source>
        <dbReference type="EMBL" id="KFO32656.1"/>
    </source>
</evidence>
<feature type="transmembrane region" description="Helical" evidence="23">
    <location>
        <begin position="380"/>
        <end position="406"/>
    </location>
</feature>
<keyword evidence="5" id="KW-1003">Cell membrane</keyword>
<evidence type="ECO:0000256" key="1">
    <source>
        <dbReference type="ARBA" id="ARBA00004279"/>
    </source>
</evidence>
<evidence type="ECO:0000256" key="15">
    <source>
        <dbReference type="ARBA" id="ARBA00034112"/>
    </source>
</evidence>
<evidence type="ECO:0000256" key="13">
    <source>
        <dbReference type="ARBA" id="ARBA00023257"/>
    </source>
</evidence>
<dbReference type="AlphaFoldDB" id="A0A091EBK6"/>
<evidence type="ECO:0000313" key="25">
    <source>
        <dbReference type="Proteomes" id="UP000028990"/>
    </source>
</evidence>
<organism evidence="24 25">
    <name type="scientific">Fukomys damarensis</name>
    <name type="common">Damaraland mole rat</name>
    <name type="synonym">Cryptomys damarensis</name>
    <dbReference type="NCBI Taxonomy" id="885580"/>
    <lineage>
        <taxon>Eukaryota</taxon>
        <taxon>Metazoa</taxon>
        <taxon>Chordata</taxon>
        <taxon>Craniata</taxon>
        <taxon>Vertebrata</taxon>
        <taxon>Euteleostomi</taxon>
        <taxon>Mammalia</taxon>
        <taxon>Eutheria</taxon>
        <taxon>Euarchontoglires</taxon>
        <taxon>Glires</taxon>
        <taxon>Rodentia</taxon>
        <taxon>Hystricomorpha</taxon>
        <taxon>Bathyergidae</taxon>
        <taxon>Fukomys</taxon>
    </lineage>
</organism>
<evidence type="ECO:0000256" key="12">
    <source>
        <dbReference type="ARBA" id="ARBA00023136"/>
    </source>
</evidence>
<gene>
    <name evidence="24" type="ORF">H920_05930</name>
</gene>
<evidence type="ECO:0000256" key="8">
    <source>
        <dbReference type="ARBA" id="ARBA00022753"/>
    </source>
</evidence>
<keyword evidence="7 23" id="KW-0812">Transmembrane</keyword>
<feature type="coiled-coil region" evidence="22">
    <location>
        <begin position="296"/>
        <end position="323"/>
    </location>
</feature>
<dbReference type="GO" id="GO:0031901">
    <property type="term" value="C:early endosome membrane"/>
    <property type="evidence" value="ECO:0007669"/>
    <property type="project" value="UniProtKB-SubCell"/>
</dbReference>
<dbReference type="Pfam" id="PF04505">
    <property type="entry name" value="CD225"/>
    <property type="match status" value="1"/>
</dbReference>
<evidence type="ECO:0000256" key="14">
    <source>
        <dbReference type="ARBA" id="ARBA00023273"/>
    </source>
</evidence>
<keyword evidence="9" id="KW-0735">Signal-anchor</keyword>
<dbReference type="GO" id="GO:0030672">
    <property type="term" value="C:synaptic vesicle membrane"/>
    <property type="evidence" value="ECO:0007669"/>
    <property type="project" value="TreeGrafter"/>
</dbReference>
<dbReference type="GO" id="GO:0060076">
    <property type="term" value="C:excitatory synapse"/>
    <property type="evidence" value="ECO:0007669"/>
    <property type="project" value="TreeGrafter"/>
</dbReference>